<dbReference type="OrthoDB" id="9814946at2"/>
<gene>
    <name evidence="2" type="ORF">CHH67_06000</name>
</gene>
<dbReference type="InterPro" id="IPR013022">
    <property type="entry name" value="Xyl_isomerase-like_TIM-brl"/>
</dbReference>
<dbReference type="RefSeq" id="WP_095264152.1">
    <property type="nucleotide sequence ID" value="NZ_NPBY01000019.1"/>
</dbReference>
<dbReference type="Proteomes" id="UP000215596">
    <property type="component" value="Unassembled WGS sequence"/>
</dbReference>
<feature type="domain" description="Xylose isomerase-like TIM barrel" evidence="1">
    <location>
        <begin position="26"/>
        <end position="273"/>
    </location>
</feature>
<dbReference type="EMBL" id="NPBY01000019">
    <property type="protein sequence ID" value="PAD78644.1"/>
    <property type="molecule type" value="Genomic_DNA"/>
</dbReference>
<accession>A0A268EZZ0</accession>
<proteinExistence type="predicted"/>
<evidence type="ECO:0000313" key="2">
    <source>
        <dbReference type="EMBL" id="PAD78644.1"/>
    </source>
</evidence>
<dbReference type="Gene3D" id="3.20.20.150">
    <property type="entry name" value="Divalent-metal-dependent TIM barrel enzymes"/>
    <property type="match status" value="1"/>
</dbReference>
<dbReference type="InterPro" id="IPR036237">
    <property type="entry name" value="Xyl_isomerase-like_sf"/>
</dbReference>
<evidence type="ECO:0000313" key="3">
    <source>
        <dbReference type="Proteomes" id="UP000215596"/>
    </source>
</evidence>
<dbReference type="PANTHER" id="PTHR12110">
    <property type="entry name" value="HYDROXYPYRUVATE ISOMERASE"/>
    <property type="match status" value="1"/>
</dbReference>
<reference evidence="2 3" key="1">
    <citation type="submission" date="2017-07" db="EMBL/GenBank/DDBJ databases">
        <title>Isolation and whole genome analysis of endospore-forming bacteria from heroin.</title>
        <authorList>
            <person name="Kalinowski J."/>
            <person name="Ahrens B."/>
            <person name="Al-Dilaimi A."/>
            <person name="Winkler A."/>
            <person name="Wibberg D."/>
            <person name="Schleenbecker U."/>
            <person name="Ruckert C."/>
            <person name="Wolfel R."/>
            <person name="Grass G."/>
        </authorList>
    </citation>
    <scope>NUCLEOTIDE SEQUENCE [LARGE SCALE GENOMIC DNA]</scope>
    <source>
        <strain evidence="2 3">7537-G1</strain>
    </source>
</reference>
<dbReference type="InterPro" id="IPR050312">
    <property type="entry name" value="IolE/XylAMocC-like"/>
</dbReference>
<organism evidence="2 3">
    <name type="scientific">Paenibacillus campinasensis</name>
    <dbReference type="NCBI Taxonomy" id="66347"/>
    <lineage>
        <taxon>Bacteria</taxon>
        <taxon>Bacillati</taxon>
        <taxon>Bacillota</taxon>
        <taxon>Bacilli</taxon>
        <taxon>Bacillales</taxon>
        <taxon>Paenibacillaceae</taxon>
        <taxon>Paenibacillus</taxon>
    </lineage>
</organism>
<sequence>MIQLSQVAAANYHYKRYSLDYFLDSVTRLGFLNIELWASGPHFHLDYFTPQDVKALQHKIKERGLKVICLTPEQHVYPVSISHPDPEYRKRSVAFFQRHIEAAALLECDKVLVTTGIAYLDADENEAWKWCQESLSEICKTAEKEGVLLPMEAFTFYSTHVFNRAAHIAEMIREVGSPNLKGLADTDVMATTGKDTIHDFIRELGDDLSHVHFVDGNPGGHLVPGEGKLDMDEVLKALNEIDYKGYLGLELLDRRYILEPEIAMRDARAWFAERLGEH</sequence>
<name>A0A268EZZ0_9BACL</name>
<protein>
    <submittedName>
        <fullName evidence="2">Protein FrlC</fullName>
    </submittedName>
</protein>
<dbReference type="Pfam" id="PF01261">
    <property type="entry name" value="AP_endonuc_2"/>
    <property type="match status" value="1"/>
</dbReference>
<evidence type="ECO:0000259" key="1">
    <source>
        <dbReference type="Pfam" id="PF01261"/>
    </source>
</evidence>
<comment type="caution">
    <text evidence="2">The sequence shown here is derived from an EMBL/GenBank/DDBJ whole genome shotgun (WGS) entry which is preliminary data.</text>
</comment>
<dbReference type="SUPFAM" id="SSF51658">
    <property type="entry name" value="Xylose isomerase-like"/>
    <property type="match status" value="1"/>
</dbReference>
<dbReference type="PANTHER" id="PTHR12110:SF21">
    <property type="entry name" value="XYLOSE ISOMERASE-LIKE TIM BARREL DOMAIN-CONTAINING PROTEIN"/>
    <property type="match status" value="1"/>
</dbReference>
<dbReference type="AlphaFoldDB" id="A0A268EZZ0"/>